<dbReference type="InterPro" id="IPR041698">
    <property type="entry name" value="Methyltransf_25"/>
</dbReference>
<protein>
    <recommendedName>
        <fullName evidence="1">Methyltransferase domain-containing protein</fullName>
    </recommendedName>
</protein>
<dbReference type="SUPFAM" id="SSF53335">
    <property type="entry name" value="S-adenosyl-L-methionine-dependent methyltransferases"/>
    <property type="match status" value="1"/>
</dbReference>
<dbReference type="PANTHER" id="PTHR43464">
    <property type="entry name" value="METHYLTRANSFERASE"/>
    <property type="match status" value="1"/>
</dbReference>
<dbReference type="InterPro" id="IPR029063">
    <property type="entry name" value="SAM-dependent_MTases_sf"/>
</dbReference>
<keyword evidence="3" id="KW-1185">Reference proteome</keyword>
<evidence type="ECO:0000313" key="2">
    <source>
        <dbReference type="EnsemblMetazoa" id="XP_038051451.1"/>
    </source>
</evidence>
<evidence type="ECO:0000313" key="3">
    <source>
        <dbReference type="Proteomes" id="UP000887568"/>
    </source>
</evidence>
<dbReference type="Gene3D" id="3.40.50.150">
    <property type="entry name" value="Vaccinia Virus protein VP39"/>
    <property type="match status" value="1"/>
</dbReference>
<feature type="domain" description="Methyltransferase" evidence="1">
    <location>
        <begin position="36"/>
        <end position="129"/>
    </location>
</feature>
<dbReference type="AlphaFoldDB" id="A0A913ZK84"/>
<organism evidence="2 3">
    <name type="scientific">Patiria miniata</name>
    <name type="common">Bat star</name>
    <name type="synonym">Asterina miniata</name>
    <dbReference type="NCBI Taxonomy" id="46514"/>
    <lineage>
        <taxon>Eukaryota</taxon>
        <taxon>Metazoa</taxon>
        <taxon>Echinodermata</taxon>
        <taxon>Eleutherozoa</taxon>
        <taxon>Asterozoa</taxon>
        <taxon>Asteroidea</taxon>
        <taxon>Valvatacea</taxon>
        <taxon>Valvatida</taxon>
        <taxon>Asterinidae</taxon>
        <taxon>Patiria</taxon>
    </lineage>
</organism>
<dbReference type="GO" id="GO:0010420">
    <property type="term" value="F:polyprenyldihydroxybenzoate methyltransferase activity"/>
    <property type="evidence" value="ECO:0007669"/>
    <property type="project" value="TreeGrafter"/>
</dbReference>
<reference evidence="2" key="1">
    <citation type="submission" date="2022-11" db="UniProtKB">
        <authorList>
            <consortium name="EnsemblMetazoa"/>
        </authorList>
    </citation>
    <scope>IDENTIFICATION</scope>
</reference>
<sequence>MNFSASNDYCGDGRFAQHSVIMQHIDKLELRPEDTVLDVGCGTGEETKSMAGKVKSVTGVDASEEMVAVAVKTNSAPNVAYSQCDARAVGDNQDWREGFDKAVCFFVLHWFPEQTQALRSISACLKPGGQALLIIDNHDDLFILNQVTSFLKSHEKWGAFVQDYKSSLIMWNLSVQETQKVFKECGWAEAKCEVRRHELLLSEIQLKLLLKTNLGETQLIPAAALEDYLQDLWQWALDRYGDKSQPRHVLYGYESMVVHAWK</sequence>
<dbReference type="RefSeq" id="XP_038051451.1">
    <property type="nucleotide sequence ID" value="XM_038195523.1"/>
</dbReference>
<name>A0A913ZK84_PATMI</name>
<proteinExistence type="predicted"/>
<dbReference type="OrthoDB" id="8300214at2759"/>
<dbReference type="Proteomes" id="UP000887568">
    <property type="component" value="Unplaced"/>
</dbReference>
<dbReference type="PANTHER" id="PTHR43464:SF23">
    <property type="entry name" value="JUVENILE HORMONE ACID O-METHYLTRANSFERASE"/>
    <property type="match status" value="1"/>
</dbReference>
<evidence type="ECO:0000259" key="1">
    <source>
        <dbReference type="Pfam" id="PF13649"/>
    </source>
</evidence>
<dbReference type="CDD" id="cd02440">
    <property type="entry name" value="AdoMet_MTases"/>
    <property type="match status" value="1"/>
</dbReference>
<accession>A0A913ZK84</accession>
<dbReference type="Pfam" id="PF13649">
    <property type="entry name" value="Methyltransf_25"/>
    <property type="match status" value="1"/>
</dbReference>
<dbReference type="GeneID" id="119724462"/>
<dbReference type="OMA" id="AISKCCI"/>
<dbReference type="EnsemblMetazoa" id="XM_038195523.1">
    <property type="protein sequence ID" value="XP_038051451.1"/>
    <property type="gene ID" value="LOC119724462"/>
</dbReference>